<name>A0A1G5N6J6_9PSED</name>
<gene>
    <name evidence="1" type="ORF">SAMN05216279_104289</name>
</gene>
<comment type="caution">
    <text evidence="1">The sequence shown here is derived from an EMBL/GenBank/DDBJ whole genome shotgun (WGS) entry which is preliminary data.</text>
</comment>
<evidence type="ECO:0000313" key="1">
    <source>
        <dbReference type="EMBL" id="SCZ33047.1"/>
    </source>
</evidence>
<organism evidence="1 2">
    <name type="scientific">Pseudomonas oryzihabitans</name>
    <dbReference type="NCBI Taxonomy" id="47885"/>
    <lineage>
        <taxon>Bacteria</taxon>
        <taxon>Pseudomonadati</taxon>
        <taxon>Pseudomonadota</taxon>
        <taxon>Gammaproteobacteria</taxon>
        <taxon>Pseudomonadales</taxon>
        <taxon>Pseudomonadaceae</taxon>
        <taxon>Pseudomonas</taxon>
    </lineage>
</organism>
<evidence type="ECO:0000313" key="2">
    <source>
        <dbReference type="Proteomes" id="UP000183046"/>
    </source>
</evidence>
<proteinExistence type="predicted"/>
<dbReference type="AlphaFoldDB" id="A0A1G5N6J6"/>
<reference evidence="2" key="1">
    <citation type="submission" date="2016-10" db="EMBL/GenBank/DDBJ databases">
        <authorList>
            <person name="de Groot N.N."/>
        </authorList>
    </citation>
    <scope>NUCLEOTIDE SEQUENCE [LARGE SCALE GENOMIC DNA]</scope>
    <source>
        <strain evidence="2">DSM 15758</strain>
    </source>
</reference>
<accession>A0A1G5N6J6</accession>
<dbReference type="STRING" id="237610.BJP27_19745"/>
<dbReference type="Proteomes" id="UP000183046">
    <property type="component" value="Unassembled WGS sequence"/>
</dbReference>
<protein>
    <recommendedName>
        <fullName evidence="3">DNA polymerase III subunit chi</fullName>
    </recommendedName>
</protein>
<sequence>MLYRTISCHVSDFMTSTKPPAHVLQDLEAIRQVLDKSRSAVHPSSVDGIPILSDVIAPSAERLKAIPPLLDQIVPDVIEDATPSAPHEDLAQVRLRQEAPAILQELLDEQLPRLEAELQRRLQQRLEELLQRP</sequence>
<evidence type="ECO:0008006" key="3">
    <source>
        <dbReference type="Google" id="ProtNLM"/>
    </source>
</evidence>
<dbReference type="EMBL" id="FMWB01000004">
    <property type="protein sequence ID" value="SCZ33047.1"/>
    <property type="molecule type" value="Genomic_DNA"/>
</dbReference>